<evidence type="ECO:0000313" key="3">
    <source>
        <dbReference type="Proteomes" id="UP001595997"/>
    </source>
</evidence>
<reference evidence="3" key="1">
    <citation type="journal article" date="2019" name="Int. J. Syst. Evol. Microbiol.">
        <title>The Global Catalogue of Microorganisms (GCM) 10K type strain sequencing project: providing services to taxonomists for standard genome sequencing and annotation.</title>
        <authorList>
            <consortium name="The Broad Institute Genomics Platform"/>
            <consortium name="The Broad Institute Genome Sequencing Center for Infectious Disease"/>
            <person name="Wu L."/>
            <person name="Ma J."/>
        </authorList>
    </citation>
    <scope>NUCLEOTIDE SEQUENCE [LARGE SCALE GENOMIC DNA]</scope>
    <source>
        <strain evidence="3">CGMCC 4.7357</strain>
    </source>
</reference>
<dbReference type="RefSeq" id="WP_386446135.1">
    <property type="nucleotide sequence ID" value="NZ_JBHSFH010000005.1"/>
</dbReference>
<gene>
    <name evidence="2" type="ORF">ACFPA8_11165</name>
</gene>
<name>A0ABV9A6X7_9ACTN</name>
<accession>A0ABV9A6X7</accession>
<dbReference type="Proteomes" id="UP001595997">
    <property type="component" value="Unassembled WGS sequence"/>
</dbReference>
<sequence>MRLDGWHLTEDVDGFLARAGDFLRSRPALHTMPLTVTEKLRTRGADAYGAHAPVLGRLEREGKVRATFYRLPSRGLSLTPLGPEQADTLAAHLAALGYSLPYVSADHSTATAFAEAWQRHTGAAPTLSKRIRLYRLGTLTPPEPLPEGRGRVAGERDHEQLVCWCGEFADAVGEVPAVDADSWAGSRFADKHFTFWETPDGTPVSMAAVTSMIGGMVRVDPVHTPAHFRGRGYAGAVTVEVSRAALAAGATDVVLFADPANPTSNALYRRIGYVPVTDWAVYDFAPARID</sequence>
<proteinExistence type="predicted"/>
<dbReference type="EMBL" id="JBHSFH010000005">
    <property type="protein sequence ID" value="MFC4494691.1"/>
    <property type="molecule type" value="Genomic_DNA"/>
</dbReference>
<evidence type="ECO:0000259" key="1">
    <source>
        <dbReference type="Pfam" id="PF08445"/>
    </source>
</evidence>
<feature type="domain" description="GCN5-related N-acetyltransferase Rv2170-like" evidence="1">
    <location>
        <begin position="222"/>
        <end position="274"/>
    </location>
</feature>
<protein>
    <submittedName>
        <fullName evidence="2">GNAT family N-acetyltransferase</fullName>
    </submittedName>
</protein>
<dbReference type="InterPro" id="IPR013653">
    <property type="entry name" value="GCN5-like_dom"/>
</dbReference>
<organism evidence="2 3">
    <name type="scientific">Streptomyces ovatisporus</name>
    <dbReference type="NCBI Taxonomy" id="1128682"/>
    <lineage>
        <taxon>Bacteria</taxon>
        <taxon>Bacillati</taxon>
        <taxon>Actinomycetota</taxon>
        <taxon>Actinomycetes</taxon>
        <taxon>Kitasatosporales</taxon>
        <taxon>Streptomycetaceae</taxon>
        <taxon>Streptomyces</taxon>
    </lineage>
</organism>
<dbReference type="Gene3D" id="3.40.630.30">
    <property type="match status" value="1"/>
</dbReference>
<dbReference type="SUPFAM" id="SSF55729">
    <property type="entry name" value="Acyl-CoA N-acyltransferases (Nat)"/>
    <property type="match status" value="1"/>
</dbReference>
<dbReference type="Pfam" id="PF08445">
    <property type="entry name" value="FR47"/>
    <property type="match status" value="1"/>
</dbReference>
<keyword evidence="3" id="KW-1185">Reference proteome</keyword>
<comment type="caution">
    <text evidence="2">The sequence shown here is derived from an EMBL/GenBank/DDBJ whole genome shotgun (WGS) entry which is preliminary data.</text>
</comment>
<evidence type="ECO:0000313" key="2">
    <source>
        <dbReference type="EMBL" id="MFC4494691.1"/>
    </source>
</evidence>
<dbReference type="InterPro" id="IPR016181">
    <property type="entry name" value="Acyl_CoA_acyltransferase"/>
</dbReference>